<dbReference type="SUPFAM" id="SSF54637">
    <property type="entry name" value="Thioesterase/thiol ester dehydrase-isomerase"/>
    <property type="match status" value="1"/>
</dbReference>
<dbReference type="InterPro" id="IPR050563">
    <property type="entry name" value="4-hydroxybenzoyl-CoA_TE"/>
</dbReference>
<dbReference type="PANTHER" id="PTHR31793">
    <property type="entry name" value="4-HYDROXYBENZOYL-COA THIOESTERASE FAMILY MEMBER"/>
    <property type="match status" value="1"/>
</dbReference>
<dbReference type="Pfam" id="PF13279">
    <property type="entry name" value="4HBT_2"/>
    <property type="match status" value="1"/>
</dbReference>
<proteinExistence type="inferred from homology"/>
<dbReference type="AlphaFoldDB" id="A0A1H4ABP2"/>
<gene>
    <name evidence="3" type="ORF">SAMN05660909_01579</name>
</gene>
<evidence type="ECO:0000313" key="4">
    <source>
        <dbReference type="Proteomes" id="UP000199656"/>
    </source>
</evidence>
<dbReference type="Proteomes" id="UP000199656">
    <property type="component" value="Unassembled WGS sequence"/>
</dbReference>
<sequence>MGRVKIDLPANFPFSTTIPVRIQDVNYGGHVGNDAILSILHEVRIQFLASIGSMELDKATGQGLIMADVAITYKGEGFHGDVFKIEVAAGDFSGFGFDLFYRITSTRNEQVVLIAEAKTGMLCFDYNTHKLARLSPDLKNRLETGKIE</sequence>
<evidence type="ECO:0000256" key="1">
    <source>
        <dbReference type="ARBA" id="ARBA00005953"/>
    </source>
</evidence>
<dbReference type="GO" id="GO:0047617">
    <property type="term" value="F:fatty acyl-CoA hydrolase activity"/>
    <property type="evidence" value="ECO:0007669"/>
    <property type="project" value="TreeGrafter"/>
</dbReference>
<keyword evidence="2" id="KW-0378">Hydrolase</keyword>
<name>A0A1H4ABP2_9BACT</name>
<dbReference type="InterPro" id="IPR029069">
    <property type="entry name" value="HotDog_dom_sf"/>
</dbReference>
<organism evidence="3 4">
    <name type="scientific">Chitinophaga terrae</name>
    <name type="common">ex Kim and Jung 2007</name>
    <dbReference type="NCBI Taxonomy" id="408074"/>
    <lineage>
        <taxon>Bacteria</taxon>
        <taxon>Pseudomonadati</taxon>
        <taxon>Bacteroidota</taxon>
        <taxon>Chitinophagia</taxon>
        <taxon>Chitinophagales</taxon>
        <taxon>Chitinophagaceae</taxon>
        <taxon>Chitinophaga</taxon>
    </lineage>
</organism>
<dbReference type="Gene3D" id="3.10.129.10">
    <property type="entry name" value="Hotdog Thioesterase"/>
    <property type="match status" value="1"/>
</dbReference>
<reference evidence="4" key="1">
    <citation type="submission" date="2016-10" db="EMBL/GenBank/DDBJ databases">
        <authorList>
            <person name="Varghese N."/>
            <person name="Submissions S."/>
        </authorList>
    </citation>
    <scope>NUCLEOTIDE SEQUENCE [LARGE SCALE GENOMIC DNA]</scope>
    <source>
        <strain evidence="4">DSM 23920</strain>
    </source>
</reference>
<protein>
    <submittedName>
        <fullName evidence="3">Acyl-CoA thioesterase FadM</fullName>
    </submittedName>
</protein>
<dbReference type="CDD" id="cd00586">
    <property type="entry name" value="4HBT"/>
    <property type="match status" value="1"/>
</dbReference>
<dbReference type="RefSeq" id="WP_089760343.1">
    <property type="nucleotide sequence ID" value="NZ_BKAT01000014.1"/>
</dbReference>
<accession>A0A1H4ABP2</accession>
<comment type="similarity">
    <text evidence="1">Belongs to the 4-hydroxybenzoyl-CoA thioesterase family.</text>
</comment>
<dbReference type="OrthoDB" id="333038at2"/>
<dbReference type="STRING" id="408074.SAMN05660909_01579"/>
<evidence type="ECO:0000256" key="2">
    <source>
        <dbReference type="ARBA" id="ARBA00022801"/>
    </source>
</evidence>
<dbReference type="EMBL" id="FNRL01000005">
    <property type="protein sequence ID" value="SEA33188.1"/>
    <property type="molecule type" value="Genomic_DNA"/>
</dbReference>
<evidence type="ECO:0000313" key="3">
    <source>
        <dbReference type="EMBL" id="SEA33188.1"/>
    </source>
</evidence>
<keyword evidence="4" id="KW-1185">Reference proteome</keyword>
<dbReference type="PANTHER" id="PTHR31793:SF27">
    <property type="entry name" value="NOVEL THIOESTERASE SUPERFAMILY DOMAIN AND SAPOSIN A-TYPE DOMAIN CONTAINING PROTEIN (0610012H03RIK)"/>
    <property type="match status" value="1"/>
</dbReference>